<protein>
    <submittedName>
        <fullName evidence="2">Uncharacterized protein</fullName>
    </submittedName>
</protein>
<comment type="caution">
    <text evidence="2">The sequence shown here is derived from an EMBL/GenBank/DDBJ whole genome shotgun (WGS) entry which is preliminary data.</text>
</comment>
<dbReference type="EMBL" id="CAKOAT010141821">
    <property type="protein sequence ID" value="CAH8339835.1"/>
    <property type="molecule type" value="Genomic_DNA"/>
</dbReference>
<dbReference type="Proteomes" id="UP001642260">
    <property type="component" value="Unassembled WGS sequence"/>
</dbReference>
<organism evidence="2 3">
    <name type="scientific">Eruca vesicaria subsp. sativa</name>
    <name type="common">Garden rocket</name>
    <name type="synonym">Eruca sativa</name>
    <dbReference type="NCBI Taxonomy" id="29727"/>
    <lineage>
        <taxon>Eukaryota</taxon>
        <taxon>Viridiplantae</taxon>
        <taxon>Streptophyta</taxon>
        <taxon>Embryophyta</taxon>
        <taxon>Tracheophyta</taxon>
        <taxon>Spermatophyta</taxon>
        <taxon>Magnoliopsida</taxon>
        <taxon>eudicotyledons</taxon>
        <taxon>Gunneridae</taxon>
        <taxon>Pentapetalae</taxon>
        <taxon>rosids</taxon>
        <taxon>malvids</taxon>
        <taxon>Brassicales</taxon>
        <taxon>Brassicaceae</taxon>
        <taxon>Brassiceae</taxon>
        <taxon>Eruca</taxon>
    </lineage>
</organism>
<reference evidence="2 3" key="1">
    <citation type="submission" date="2022-03" db="EMBL/GenBank/DDBJ databases">
        <authorList>
            <person name="Macdonald S."/>
            <person name="Ahmed S."/>
            <person name="Newling K."/>
        </authorList>
    </citation>
    <scope>NUCLEOTIDE SEQUENCE [LARGE SCALE GENOMIC DNA]</scope>
</reference>
<gene>
    <name evidence="2" type="ORF">ERUC_LOCUS15254</name>
</gene>
<name>A0ABC8JYD8_ERUVS</name>
<dbReference type="AlphaFoldDB" id="A0ABC8JYD8"/>
<feature type="region of interest" description="Disordered" evidence="1">
    <location>
        <begin position="88"/>
        <end position="109"/>
    </location>
</feature>
<proteinExistence type="predicted"/>
<evidence type="ECO:0000313" key="2">
    <source>
        <dbReference type="EMBL" id="CAH8339835.1"/>
    </source>
</evidence>
<evidence type="ECO:0000313" key="3">
    <source>
        <dbReference type="Proteomes" id="UP001642260"/>
    </source>
</evidence>
<evidence type="ECO:0000256" key="1">
    <source>
        <dbReference type="SAM" id="MobiDB-lite"/>
    </source>
</evidence>
<keyword evidence="3" id="KW-1185">Reference proteome</keyword>
<sequence>MARICNLATTEGANWGIDGWMDVRSHPSEEEEATIEYLDYITSLNPYDDVADELARIDVTVYPNRPPGNWDSAAERACEKYLRNGTLIEDSESEESVHDDGDMGGASPADDQLIMPVVNVIKPLNLALR</sequence>
<accession>A0ABC8JYD8</accession>